<dbReference type="AlphaFoldDB" id="A0A512SZD0"/>
<keyword evidence="1" id="KW-1133">Transmembrane helix</keyword>
<evidence type="ECO:0000313" key="3">
    <source>
        <dbReference type="Proteomes" id="UP000321793"/>
    </source>
</evidence>
<gene>
    <name evidence="2" type="ORF">KLO01_13530</name>
</gene>
<keyword evidence="1" id="KW-0472">Membrane</keyword>
<protein>
    <submittedName>
        <fullName evidence="2">Uncharacterized protein</fullName>
    </submittedName>
</protein>
<keyword evidence="3" id="KW-1185">Reference proteome</keyword>
<keyword evidence="1" id="KW-0812">Transmembrane</keyword>
<sequence>MTPVAQGRPLYRRPEELGRRIVGAVVAFVIKAYGAAAALSVALSSSESVGGKAYDAVHAVPNLTERYHQAAYVVEHREQVQATLDYARDHAPDPQQLDAAVQRSSATVDRISTTYDEVTAAKDALLGIRPTNILDTVPQVKDHIQAAWAGRPSLESIKELEGQAQNAQAFLTQLNLQDPVVRRIYADLRSVLDNFASDEIASTLGVMGFALALAWAMSIAVGFWSRRGRPGLVAGTLQRWGARRFRPWYAHNLEHAMGAPMYAVARDRIRRDIVADPEQALDPEALAELERWFERRRALSSASSAAD</sequence>
<evidence type="ECO:0000313" key="2">
    <source>
        <dbReference type="EMBL" id="GEQ13306.1"/>
    </source>
</evidence>
<name>A0A512SZD0_9MICO</name>
<feature type="transmembrane region" description="Helical" evidence="1">
    <location>
        <begin position="200"/>
        <end position="224"/>
    </location>
</feature>
<feature type="transmembrane region" description="Helical" evidence="1">
    <location>
        <begin position="21"/>
        <end position="43"/>
    </location>
</feature>
<evidence type="ECO:0000256" key="1">
    <source>
        <dbReference type="SAM" id="Phobius"/>
    </source>
</evidence>
<dbReference type="OrthoDB" id="4842279at2"/>
<reference evidence="2 3" key="1">
    <citation type="submission" date="2019-07" db="EMBL/GenBank/DDBJ databases">
        <title>Whole genome shotgun sequence of Knoellia locipacati NBRC 109775.</title>
        <authorList>
            <person name="Hosoyama A."/>
            <person name="Uohara A."/>
            <person name="Ohji S."/>
            <person name="Ichikawa N."/>
        </authorList>
    </citation>
    <scope>NUCLEOTIDE SEQUENCE [LARGE SCALE GENOMIC DNA]</scope>
    <source>
        <strain evidence="2 3">NBRC 109775</strain>
    </source>
</reference>
<proteinExistence type="predicted"/>
<comment type="caution">
    <text evidence="2">The sequence shown here is derived from an EMBL/GenBank/DDBJ whole genome shotgun (WGS) entry which is preliminary data.</text>
</comment>
<dbReference type="Proteomes" id="UP000321793">
    <property type="component" value="Unassembled WGS sequence"/>
</dbReference>
<organism evidence="2 3">
    <name type="scientific">Knoellia locipacati</name>
    <dbReference type="NCBI Taxonomy" id="882824"/>
    <lineage>
        <taxon>Bacteria</taxon>
        <taxon>Bacillati</taxon>
        <taxon>Actinomycetota</taxon>
        <taxon>Actinomycetes</taxon>
        <taxon>Micrococcales</taxon>
        <taxon>Intrasporangiaceae</taxon>
        <taxon>Knoellia</taxon>
    </lineage>
</organism>
<dbReference type="RefSeq" id="WP_147063450.1">
    <property type="nucleotide sequence ID" value="NZ_BAABDN010000001.1"/>
</dbReference>
<accession>A0A512SZD0</accession>
<dbReference type="EMBL" id="BKBA01000004">
    <property type="protein sequence ID" value="GEQ13306.1"/>
    <property type="molecule type" value="Genomic_DNA"/>
</dbReference>